<dbReference type="GO" id="GO:0005524">
    <property type="term" value="F:ATP binding"/>
    <property type="evidence" value="ECO:0007669"/>
    <property type="project" value="UniProtKB-KW"/>
</dbReference>
<dbReference type="AlphaFoldDB" id="A0A1Y1Z496"/>
<keyword evidence="3" id="KW-0378">Hydrolase</keyword>
<feature type="domain" description="Helicase ATP-binding" evidence="7">
    <location>
        <begin position="17"/>
        <end position="195"/>
    </location>
</feature>
<keyword evidence="2" id="KW-0547">Nucleotide-binding</keyword>
<feature type="region of interest" description="Disordered" evidence="6">
    <location>
        <begin position="369"/>
        <end position="390"/>
    </location>
</feature>
<reference evidence="9 10" key="1">
    <citation type="submission" date="2016-07" db="EMBL/GenBank/DDBJ databases">
        <title>Pervasive Adenine N6-methylation of Active Genes in Fungi.</title>
        <authorList>
            <consortium name="DOE Joint Genome Institute"/>
            <person name="Mondo S.J."/>
            <person name="Dannebaum R.O."/>
            <person name="Kuo R.C."/>
            <person name="Labutti K."/>
            <person name="Haridas S."/>
            <person name="Kuo A."/>
            <person name="Salamov A."/>
            <person name="Ahrendt S.R."/>
            <person name="Lipzen A."/>
            <person name="Sullivan W."/>
            <person name="Andreopoulos W.B."/>
            <person name="Clum A."/>
            <person name="Lindquist E."/>
            <person name="Daum C."/>
            <person name="Ramamoorthy G.K."/>
            <person name="Gryganskyi A."/>
            <person name="Culley D."/>
            <person name="Magnuson J.K."/>
            <person name="James T.Y."/>
            <person name="O'Malley M.A."/>
            <person name="Stajich J.E."/>
            <person name="Spatafora J.W."/>
            <person name="Visel A."/>
            <person name="Grigoriev I.V."/>
        </authorList>
    </citation>
    <scope>NUCLEOTIDE SEQUENCE [LARGE SCALE GENOMIC DNA]</scope>
    <source>
        <strain evidence="9 10">CBS 931.73</strain>
    </source>
</reference>
<name>A0A1Y1Z496_9FUNG</name>
<dbReference type="SMART" id="SM00490">
    <property type="entry name" value="HELICc"/>
    <property type="match status" value="1"/>
</dbReference>
<evidence type="ECO:0000256" key="6">
    <source>
        <dbReference type="SAM" id="MobiDB-lite"/>
    </source>
</evidence>
<dbReference type="PROSITE" id="PS51194">
    <property type="entry name" value="HELICASE_CTER"/>
    <property type="match status" value="1"/>
</dbReference>
<evidence type="ECO:0000256" key="4">
    <source>
        <dbReference type="ARBA" id="ARBA00022806"/>
    </source>
</evidence>
<sequence>MEKHGYTCPTPIQMQSIPCILEGRDVLGSAPTGSGKTGAYLIPTIAHTYALSKHYQGGSGPYAMILNPTRELCIQIEGQAKQLSEGLENMKTALVVGGMPMPSQIHRLKQGVQLVVGTPGRLLEIITQHEEMFSNIRILVMDEVDAMFKMGFEYQVQRILEMVARQPMQTLMFSATIPSNIERITKVALGPHSVQINVGKPRMPNESVKQTFMWVENPSKKKQLFSILNDPKYFRPPVIIFVESKIGADMLAQAIFKKCHLNAAAIHSNKTQEERTANLQGFIRGEYPVLVSTGVLGRGVDLVDVTQVINFDMATTVDEYIHQVGRAGRLGVPGWSITFINEDHKHLFRELLDILKPLSSKQLTPLPPQLVNSRYAQGGEPSARKKRRFQ</sequence>
<gene>
    <name evidence="9" type="ORF">K493DRAFT_252932</name>
</gene>
<dbReference type="OrthoDB" id="18170at2759"/>
<dbReference type="SMART" id="SM00487">
    <property type="entry name" value="DEXDc"/>
    <property type="match status" value="1"/>
</dbReference>
<evidence type="ECO:0000256" key="3">
    <source>
        <dbReference type="ARBA" id="ARBA00022801"/>
    </source>
</evidence>
<comment type="caution">
    <text evidence="9">The sequence shown here is derived from an EMBL/GenBank/DDBJ whole genome shotgun (WGS) entry which is preliminary data.</text>
</comment>
<protein>
    <recommendedName>
        <fullName evidence="1">RNA helicase</fullName>
        <ecNumber evidence="1">3.6.4.13</ecNumber>
    </recommendedName>
</protein>
<dbReference type="Gene3D" id="3.40.50.300">
    <property type="entry name" value="P-loop containing nucleotide triphosphate hydrolases"/>
    <property type="match status" value="2"/>
</dbReference>
<dbReference type="InterPro" id="IPR011545">
    <property type="entry name" value="DEAD/DEAH_box_helicase_dom"/>
</dbReference>
<evidence type="ECO:0000313" key="10">
    <source>
        <dbReference type="Proteomes" id="UP000193498"/>
    </source>
</evidence>
<dbReference type="CDD" id="cd18787">
    <property type="entry name" value="SF2_C_DEAD"/>
    <property type="match status" value="1"/>
</dbReference>
<dbReference type="Pfam" id="PF00271">
    <property type="entry name" value="Helicase_C"/>
    <property type="match status" value="1"/>
</dbReference>
<evidence type="ECO:0000259" key="8">
    <source>
        <dbReference type="PROSITE" id="PS51194"/>
    </source>
</evidence>
<dbReference type="InParanoid" id="A0A1Y1Z496"/>
<dbReference type="Pfam" id="PF00270">
    <property type="entry name" value="DEAD"/>
    <property type="match status" value="1"/>
</dbReference>
<dbReference type="InterPro" id="IPR014001">
    <property type="entry name" value="Helicase_ATP-bd"/>
</dbReference>
<dbReference type="GO" id="GO:0016787">
    <property type="term" value="F:hydrolase activity"/>
    <property type="evidence" value="ECO:0007669"/>
    <property type="project" value="UniProtKB-KW"/>
</dbReference>
<evidence type="ECO:0000256" key="5">
    <source>
        <dbReference type="ARBA" id="ARBA00022840"/>
    </source>
</evidence>
<dbReference type="InterPro" id="IPR001650">
    <property type="entry name" value="Helicase_C-like"/>
</dbReference>
<dbReference type="InterPro" id="IPR044742">
    <property type="entry name" value="DEAD/DEAH_RhlB"/>
</dbReference>
<dbReference type="InterPro" id="IPR027417">
    <property type="entry name" value="P-loop_NTPase"/>
</dbReference>
<organism evidence="9 10">
    <name type="scientific">Basidiobolus meristosporus CBS 931.73</name>
    <dbReference type="NCBI Taxonomy" id="1314790"/>
    <lineage>
        <taxon>Eukaryota</taxon>
        <taxon>Fungi</taxon>
        <taxon>Fungi incertae sedis</taxon>
        <taxon>Zoopagomycota</taxon>
        <taxon>Entomophthoromycotina</taxon>
        <taxon>Basidiobolomycetes</taxon>
        <taxon>Basidiobolales</taxon>
        <taxon>Basidiobolaceae</taxon>
        <taxon>Basidiobolus</taxon>
    </lineage>
</organism>
<dbReference type="CDD" id="cd00268">
    <property type="entry name" value="DEADc"/>
    <property type="match status" value="1"/>
</dbReference>
<dbReference type="EC" id="3.6.4.13" evidence="1"/>
<dbReference type="PROSITE" id="PS51192">
    <property type="entry name" value="HELICASE_ATP_BIND_1"/>
    <property type="match status" value="1"/>
</dbReference>
<dbReference type="GO" id="GO:0003724">
    <property type="term" value="F:RNA helicase activity"/>
    <property type="evidence" value="ECO:0007669"/>
    <property type="project" value="UniProtKB-EC"/>
</dbReference>
<dbReference type="STRING" id="1314790.A0A1Y1Z496"/>
<evidence type="ECO:0000259" key="7">
    <source>
        <dbReference type="PROSITE" id="PS51192"/>
    </source>
</evidence>
<keyword evidence="4" id="KW-0347">Helicase</keyword>
<evidence type="ECO:0000256" key="1">
    <source>
        <dbReference type="ARBA" id="ARBA00012552"/>
    </source>
</evidence>
<dbReference type="PANTHER" id="PTHR47958">
    <property type="entry name" value="ATP-DEPENDENT RNA HELICASE DBP3"/>
    <property type="match status" value="1"/>
</dbReference>
<dbReference type="Proteomes" id="UP000193498">
    <property type="component" value="Unassembled WGS sequence"/>
</dbReference>
<feature type="domain" description="Helicase C-terminal" evidence="8">
    <location>
        <begin position="220"/>
        <end position="374"/>
    </location>
</feature>
<dbReference type="SUPFAM" id="SSF52540">
    <property type="entry name" value="P-loop containing nucleoside triphosphate hydrolases"/>
    <property type="match status" value="1"/>
</dbReference>
<evidence type="ECO:0000256" key="2">
    <source>
        <dbReference type="ARBA" id="ARBA00022741"/>
    </source>
</evidence>
<proteinExistence type="predicted"/>
<keyword evidence="10" id="KW-1185">Reference proteome</keyword>
<dbReference type="GO" id="GO:0003676">
    <property type="term" value="F:nucleic acid binding"/>
    <property type="evidence" value="ECO:0007669"/>
    <property type="project" value="InterPro"/>
</dbReference>
<dbReference type="EMBL" id="MCFE01000028">
    <property type="protein sequence ID" value="ORY05091.1"/>
    <property type="molecule type" value="Genomic_DNA"/>
</dbReference>
<accession>A0A1Y1Z496</accession>
<evidence type="ECO:0000313" key="9">
    <source>
        <dbReference type="EMBL" id="ORY05091.1"/>
    </source>
</evidence>
<keyword evidence="5" id="KW-0067">ATP-binding</keyword>